<feature type="signal peptide" evidence="1">
    <location>
        <begin position="1"/>
        <end position="28"/>
    </location>
</feature>
<dbReference type="VEuPathDB" id="VectorBase:GPPI023060"/>
<accession>A0A1B0B9G5</accession>
<reference evidence="2" key="2">
    <citation type="submission" date="2020-05" db="UniProtKB">
        <authorList>
            <consortium name="EnsemblMetazoa"/>
        </authorList>
    </citation>
    <scope>IDENTIFICATION</scope>
    <source>
        <strain evidence="2">IAEA</strain>
    </source>
</reference>
<protein>
    <recommendedName>
        <fullName evidence="4">Secreted protein</fullName>
    </recommendedName>
</protein>
<sequence>MRFCATSVDRFVAFLAVTLVLRATGVESDAADSSDPLVGRLSLRRVLATLSTTTTTIIQILNSYTKPFYIIYKFCMKFACSQGQANFNFHKNLIDGSLVPIEWQTQHCAACSECSVRTLLKSQIATFQLTEIR</sequence>
<reference evidence="3" key="1">
    <citation type="submission" date="2015-01" db="EMBL/GenBank/DDBJ databases">
        <authorList>
            <person name="Aksoy S."/>
            <person name="Warren W."/>
            <person name="Wilson R.K."/>
        </authorList>
    </citation>
    <scope>NUCLEOTIDE SEQUENCE [LARGE SCALE GENOMIC DNA]</scope>
    <source>
        <strain evidence="3">IAEA</strain>
    </source>
</reference>
<dbReference type="EMBL" id="JXJN01010374">
    <property type="status" value="NOT_ANNOTATED_CDS"/>
    <property type="molecule type" value="Genomic_DNA"/>
</dbReference>
<dbReference type="Proteomes" id="UP000092460">
    <property type="component" value="Unassembled WGS sequence"/>
</dbReference>
<proteinExistence type="predicted"/>
<dbReference type="EnsemblMetazoa" id="GPPI023060-RA">
    <property type="protein sequence ID" value="GPPI023060-PA"/>
    <property type="gene ID" value="GPPI023060"/>
</dbReference>
<evidence type="ECO:0000256" key="1">
    <source>
        <dbReference type="SAM" id="SignalP"/>
    </source>
</evidence>
<name>A0A1B0B9G5_9MUSC</name>
<organism evidence="2 3">
    <name type="scientific">Glossina palpalis gambiensis</name>
    <dbReference type="NCBI Taxonomy" id="67801"/>
    <lineage>
        <taxon>Eukaryota</taxon>
        <taxon>Metazoa</taxon>
        <taxon>Ecdysozoa</taxon>
        <taxon>Arthropoda</taxon>
        <taxon>Hexapoda</taxon>
        <taxon>Insecta</taxon>
        <taxon>Pterygota</taxon>
        <taxon>Neoptera</taxon>
        <taxon>Endopterygota</taxon>
        <taxon>Diptera</taxon>
        <taxon>Brachycera</taxon>
        <taxon>Muscomorpha</taxon>
        <taxon>Hippoboscoidea</taxon>
        <taxon>Glossinidae</taxon>
        <taxon>Glossina</taxon>
    </lineage>
</organism>
<keyword evidence="3" id="KW-1185">Reference proteome</keyword>
<dbReference type="AlphaFoldDB" id="A0A1B0B9G5"/>
<evidence type="ECO:0008006" key="4">
    <source>
        <dbReference type="Google" id="ProtNLM"/>
    </source>
</evidence>
<feature type="chain" id="PRO_5008404609" description="Secreted protein" evidence="1">
    <location>
        <begin position="29"/>
        <end position="133"/>
    </location>
</feature>
<evidence type="ECO:0000313" key="2">
    <source>
        <dbReference type="EnsemblMetazoa" id="GPPI023060-PA"/>
    </source>
</evidence>
<keyword evidence="1" id="KW-0732">Signal</keyword>
<evidence type="ECO:0000313" key="3">
    <source>
        <dbReference type="Proteomes" id="UP000092460"/>
    </source>
</evidence>